<name>A0ABQ8L0Q8_LABRO</name>
<sequence>MDKSALDSATLMELRRFMASLVVLERHLWLTLTEIKDADKVPFLDATGLFGPAVEGFAVYFSAVQKTSQAMQRFLPKRFSSAAASGCLKSVPPQQPVKPAPAATAASAQPAKPEPRQASETPAQVGAGSGAPAIILISGTGRGGGKVSRLPSQQISFLGAVFDLTQMRAIVVPD</sequence>
<proteinExistence type="predicted"/>
<feature type="region of interest" description="Disordered" evidence="1">
    <location>
        <begin position="90"/>
        <end position="127"/>
    </location>
</feature>
<gene>
    <name evidence="2" type="ORF">H4Q32_026222</name>
</gene>
<comment type="caution">
    <text evidence="2">The sequence shown here is derived from an EMBL/GenBank/DDBJ whole genome shotgun (WGS) entry which is preliminary data.</text>
</comment>
<dbReference type="EMBL" id="JACTAM010002596">
    <property type="protein sequence ID" value="KAI2644212.1"/>
    <property type="molecule type" value="Genomic_DNA"/>
</dbReference>
<evidence type="ECO:0000313" key="2">
    <source>
        <dbReference type="EMBL" id="KAI2644212.1"/>
    </source>
</evidence>
<evidence type="ECO:0000256" key="1">
    <source>
        <dbReference type="SAM" id="MobiDB-lite"/>
    </source>
</evidence>
<dbReference type="Proteomes" id="UP000830375">
    <property type="component" value="Unassembled WGS sequence"/>
</dbReference>
<evidence type="ECO:0000313" key="3">
    <source>
        <dbReference type="Proteomes" id="UP000830375"/>
    </source>
</evidence>
<feature type="compositionally biased region" description="Low complexity" evidence="1">
    <location>
        <begin position="100"/>
        <end position="111"/>
    </location>
</feature>
<accession>A0ABQ8L0Q8</accession>
<protein>
    <submittedName>
        <fullName evidence="2">YTH domain-containing family protein 3</fullName>
    </submittedName>
</protein>
<reference evidence="2 3" key="1">
    <citation type="submission" date="2022-01" db="EMBL/GenBank/DDBJ databases">
        <title>A high-quality chromosome-level genome assembly of rohu carp, Labeo rohita.</title>
        <authorList>
            <person name="Arick M.A. II"/>
            <person name="Hsu C.-Y."/>
            <person name="Magbanua Z."/>
            <person name="Pechanova O."/>
            <person name="Grover C."/>
            <person name="Miller E."/>
            <person name="Thrash A."/>
            <person name="Ezzel L."/>
            <person name="Alam S."/>
            <person name="Benzie J."/>
            <person name="Hamilton M."/>
            <person name="Karsi A."/>
            <person name="Lawrence M.L."/>
            <person name="Peterson D.G."/>
        </authorList>
    </citation>
    <scope>NUCLEOTIDE SEQUENCE [LARGE SCALE GENOMIC DNA]</scope>
    <source>
        <strain evidence="3">BAU-BD-2019</strain>
        <tissue evidence="2">Blood</tissue>
    </source>
</reference>
<keyword evidence="3" id="KW-1185">Reference proteome</keyword>
<organism evidence="2 3">
    <name type="scientific">Labeo rohita</name>
    <name type="common">Indian major carp</name>
    <name type="synonym">Cyprinus rohita</name>
    <dbReference type="NCBI Taxonomy" id="84645"/>
    <lineage>
        <taxon>Eukaryota</taxon>
        <taxon>Metazoa</taxon>
        <taxon>Chordata</taxon>
        <taxon>Craniata</taxon>
        <taxon>Vertebrata</taxon>
        <taxon>Euteleostomi</taxon>
        <taxon>Actinopterygii</taxon>
        <taxon>Neopterygii</taxon>
        <taxon>Teleostei</taxon>
        <taxon>Ostariophysi</taxon>
        <taxon>Cypriniformes</taxon>
        <taxon>Cyprinidae</taxon>
        <taxon>Labeoninae</taxon>
        <taxon>Labeonini</taxon>
        <taxon>Labeo</taxon>
    </lineage>
</organism>